<evidence type="ECO:0000313" key="3">
    <source>
        <dbReference type="Proteomes" id="UP000216913"/>
    </source>
</evidence>
<evidence type="ECO:0000313" key="2">
    <source>
        <dbReference type="EMBL" id="OZI45891.1"/>
    </source>
</evidence>
<dbReference type="EMBL" id="NEVP01000012">
    <property type="protein sequence ID" value="OZI45891.1"/>
    <property type="molecule type" value="Genomic_DNA"/>
</dbReference>
<comment type="caution">
    <text evidence="2">The sequence shown here is derived from an EMBL/GenBank/DDBJ whole genome shotgun (WGS) entry which is preliminary data.</text>
</comment>
<organism evidence="2 3">
    <name type="scientific">Bordetella genomosp. 5</name>
    <dbReference type="NCBI Taxonomy" id="1395608"/>
    <lineage>
        <taxon>Bacteria</taxon>
        <taxon>Pseudomonadati</taxon>
        <taxon>Pseudomonadota</taxon>
        <taxon>Betaproteobacteria</taxon>
        <taxon>Burkholderiales</taxon>
        <taxon>Alcaligenaceae</taxon>
        <taxon>Bordetella</taxon>
    </lineage>
</organism>
<keyword evidence="1" id="KW-0732">Signal</keyword>
<gene>
    <name evidence="2" type="ORF">CAL25_21985</name>
</gene>
<proteinExistence type="predicted"/>
<keyword evidence="3" id="KW-1185">Reference proteome</keyword>
<protein>
    <submittedName>
        <fullName evidence="2">Uncharacterized protein</fullName>
    </submittedName>
</protein>
<sequence>MRFFSARRLAAAAACATGLGLAAHAYAGAQPCPSLEAALQDVQLASFTDARVMSLALAPITGATAPAAPSVRADTYLGMYEHYLQLTGRSLLAGGVSPH</sequence>
<name>A0A261T9B6_9BORD</name>
<dbReference type="RefSeq" id="WP_094803846.1">
    <property type="nucleotide sequence ID" value="NZ_NEVP01000012.1"/>
</dbReference>
<accession>A0A261T9B6</accession>
<feature type="signal peptide" evidence="1">
    <location>
        <begin position="1"/>
        <end position="27"/>
    </location>
</feature>
<dbReference type="AlphaFoldDB" id="A0A261T9B6"/>
<reference evidence="2 3" key="1">
    <citation type="submission" date="2017-05" db="EMBL/GenBank/DDBJ databases">
        <title>Complete and WGS of Bordetella genogroups.</title>
        <authorList>
            <person name="Spilker T."/>
            <person name="LiPuma J."/>
        </authorList>
    </citation>
    <scope>NUCLEOTIDE SEQUENCE [LARGE SCALE GENOMIC DNA]</scope>
    <source>
        <strain evidence="2 3">AU10456</strain>
    </source>
</reference>
<feature type="chain" id="PRO_5012243990" evidence="1">
    <location>
        <begin position="28"/>
        <end position="99"/>
    </location>
</feature>
<dbReference type="Proteomes" id="UP000216913">
    <property type="component" value="Unassembled WGS sequence"/>
</dbReference>
<evidence type="ECO:0000256" key="1">
    <source>
        <dbReference type="SAM" id="SignalP"/>
    </source>
</evidence>